<protein>
    <recommendedName>
        <fullName evidence="2">Nephrocystin 3-like N-terminal domain-containing protein</fullName>
    </recommendedName>
</protein>
<dbReference type="Pfam" id="PF24883">
    <property type="entry name" value="NPHP3_N"/>
    <property type="match status" value="1"/>
</dbReference>
<evidence type="ECO:0000259" key="2">
    <source>
        <dbReference type="Pfam" id="PF24883"/>
    </source>
</evidence>
<evidence type="ECO:0000313" key="3">
    <source>
        <dbReference type="EMBL" id="RDW68852.1"/>
    </source>
</evidence>
<evidence type="ECO:0000313" key="4">
    <source>
        <dbReference type="Proteomes" id="UP000256690"/>
    </source>
</evidence>
<evidence type="ECO:0000256" key="1">
    <source>
        <dbReference type="ARBA" id="ARBA00022737"/>
    </source>
</evidence>
<comment type="caution">
    <text evidence="3">The sequence shown here is derived from an EMBL/GenBank/DDBJ whole genome shotgun (WGS) entry which is preliminary data.</text>
</comment>
<name>A0A3D8R465_9EURO</name>
<dbReference type="RefSeq" id="XP_026600641.1">
    <property type="nucleotide sequence ID" value="XM_026750628.1"/>
</dbReference>
<dbReference type="InterPro" id="IPR056884">
    <property type="entry name" value="NPHP3-like_N"/>
</dbReference>
<dbReference type="GeneID" id="38118982"/>
<feature type="domain" description="Nephrocystin 3-like N-terminal" evidence="2">
    <location>
        <begin position="290"/>
        <end position="469"/>
    </location>
</feature>
<dbReference type="AlphaFoldDB" id="A0A3D8R465"/>
<dbReference type="Proteomes" id="UP000256690">
    <property type="component" value="Unassembled WGS sequence"/>
</dbReference>
<dbReference type="EMBL" id="PVWQ01000011">
    <property type="protein sequence ID" value="RDW68852.1"/>
    <property type="molecule type" value="Genomic_DNA"/>
</dbReference>
<dbReference type="OrthoDB" id="443402at2759"/>
<dbReference type="PANTHER" id="PTHR10039:SF5">
    <property type="entry name" value="NACHT DOMAIN-CONTAINING PROTEIN"/>
    <property type="match status" value="1"/>
</dbReference>
<keyword evidence="4" id="KW-1185">Reference proteome</keyword>
<proteinExistence type="predicted"/>
<reference evidence="3 4" key="1">
    <citation type="journal article" date="2018" name="IMA Fungus">
        <title>IMA Genome-F 9: Draft genome sequence of Annulohypoxylon stygium, Aspergillus mulundensis, Berkeleyomyces basicola (syn. Thielaviopsis basicola), Ceratocystis smalleyi, two Cercospora beticola strains, Coleophoma cylindrospora, Fusarium fracticaudum, Phialophora cf. hyalina, and Morchella septimelata.</title>
        <authorList>
            <person name="Wingfield B.D."/>
            <person name="Bills G.F."/>
            <person name="Dong Y."/>
            <person name="Huang W."/>
            <person name="Nel W.J."/>
            <person name="Swalarsk-Parry B.S."/>
            <person name="Vaghefi N."/>
            <person name="Wilken P.M."/>
            <person name="An Z."/>
            <person name="de Beer Z.W."/>
            <person name="De Vos L."/>
            <person name="Chen L."/>
            <person name="Duong T.A."/>
            <person name="Gao Y."/>
            <person name="Hammerbacher A."/>
            <person name="Kikkert J.R."/>
            <person name="Li Y."/>
            <person name="Li H."/>
            <person name="Li K."/>
            <person name="Li Q."/>
            <person name="Liu X."/>
            <person name="Ma X."/>
            <person name="Naidoo K."/>
            <person name="Pethybridge S.J."/>
            <person name="Sun J."/>
            <person name="Steenkamp E.T."/>
            <person name="van der Nest M.A."/>
            <person name="van Wyk S."/>
            <person name="Wingfield M.J."/>
            <person name="Xiong C."/>
            <person name="Yue Q."/>
            <person name="Zhang X."/>
        </authorList>
    </citation>
    <scope>NUCLEOTIDE SEQUENCE [LARGE SCALE GENOMIC DNA]</scope>
    <source>
        <strain evidence="3 4">DSM 5745</strain>
    </source>
</reference>
<dbReference type="InterPro" id="IPR027417">
    <property type="entry name" value="P-loop_NTPase"/>
</dbReference>
<accession>A0A3D8R465</accession>
<dbReference type="SUPFAM" id="SSF52540">
    <property type="entry name" value="P-loop containing nucleoside triphosphate hydrolases"/>
    <property type="match status" value="1"/>
</dbReference>
<dbReference type="STRING" id="1810919.A0A3D8R465"/>
<dbReference type="PANTHER" id="PTHR10039">
    <property type="entry name" value="AMELOGENIN"/>
    <property type="match status" value="1"/>
</dbReference>
<organism evidence="3 4">
    <name type="scientific">Aspergillus mulundensis</name>
    <dbReference type="NCBI Taxonomy" id="1810919"/>
    <lineage>
        <taxon>Eukaryota</taxon>
        <taxon>Fungi</taxon>
        <taxon>Dikarya</taxon>
        <taxon>Ascomycota</taxon>
        <taxon>Pezizomycotina</taxon>
        <taxon>Eurotiomycetes</taxon>
        <taxon>Eurotiomycetidae</taxon>
        <taxon>Eurotiales</taxon>
        <taxon>Aspergillaceae</taxon>
        <taxon>Aspergillus</taxon>
        <taxon>Aspergillus subgen. Nidulantes</taxon>
    </lineage>
</organism>
<sequence length="916" mass="104122">MDPLSALSVAAAVVAFVDFGGKLANTYFEVRASIKGQPAEILNLDASAADLSSVASTARENVKSLSLSYPRHAESLSRLTTEVTQIETKIKHAMDKLTVSPKSYFTKRGSTVAVAVRTVWSASELEQWNKQLERIRDQVMMNVLMCVWEETRNTDSKTEQVLQAVERIKKAMETLTDEGGGTAAGLLSPSSSKPNPQKVYQALWESTAWVDIPSNLPSPRVLNPPLHTMSDLGGAAEEREPDFTKRILRSLYSKEMDDRTHQIRPAYPNTFLWLFEERNHGDETNPLELSFRTWLASQDETTFWITGVPASGKSTLMRFISEHPQTGDILRQWAGEDELHIASFYFWNPGSTVQKSRVGLLQSLLYTLVKDRPDLAEIVAARRRLFFDLSEQAAELPEWEWTELCACFIRLASRFKVTGARLALFIDGLDEYEDFVEDHPKSISMTNELVQFLNTLQSEYGVKLCVSSRPLNYFRDKFKDCPTLAMQQLTEPDIDLYVEGRLQESEAFKEIRDLQPEGVNQLIQDLKAKAQGVFLWVALVVEQLLLTSMDNPKMEALQKTLNDLPADLNKLYDTIQRQIGPEKAEEASKLYQLLMEWKRLYNRPISATLLWLANTNPINQPEYPDDDAEWRIIKLTKRLLEGHTRGMLQVSIIGTYSTTVDFLHRTAYDWIREPQNWNEIVRKGPAEYCPTVSLLAVVVCSARSASDSVVRTSNLGENYGKQIFQHAGEVPDTSRTRTQLVSILDSLDPGPFRGRKTPKYHGTAVQNSMMWAAAYGCHSFLEAKLGPPTPGRHRFQLFSRWAQPLENRLLQVALFGDEIKMDAWEATKRLRTMKVLLERGARISSSMIKALKILKEETYSRQKEVYACLLLSLARRRDILSVFDAEVQAAFPDQAVQEARRTRFLRDQLQWFNPVG</sequence>
<gene>
    <name evidence="3" type="ORF">DSM5745_08612</name>
</gene>
<keyword evidence="1" id="KW-0677">Repeat</keyword>
<dbReference type="Gene3D" id="3.40.50.300">
    <property type="entry name" value="P-loop containing nucleotide triphosphate hydrolases"/>
    <property type="match status" value="1"/>
</dbReference>